<keyword evidence="4 7" id="KW-1133">Transmembrane helix</keyword>
<proteinExistence type="predicted"/>
<feature type="compositionally biased region" description="Basic and acidic residues" evidence="6">
    <location>
        <begin position="212"/>
        <end position="228"/>
    </location>
</feature>
<dbReference type="EMBL" id="JBHUDM010000001">
    <property type="protein sequence ID" value="MFD1640312.1"/>
    <property type="molecule type" value="Genomic_DNA"/>
</dbReference>
<feature type="transmembrane region" description="Helical" evidence="7">
    <location>
        <begin position="63"/>
        <end position="83"/>
    </location>
</feature>
<dbReference type="RefSeq" id="WP_256397317.1">
    <property type="nucleotide sequence ID" value="NZ_JANHDJ010000007.1"/>
</dbReference>
<feature type="transmembrane region" description="Helical" evidence="7">
    <location>
        <begin position="306"/>
        <end position="333"/>
    </location>
</feature>
<evidence type="ECO:0000256" key="5">
    <source>
        <dbReference type="ARBA" id="ARBA00023136"/>
    </source>
</evidence>
<comment type="caution">
    <text evidence="10">The sequence shown here is derived from an EMBL/GenBank/DDBJ whole genome shotgun (WGS) entry which is preliminary data.</text>
</comment>
<dbReference type="InterPro" id="IPR052218">
    <property type="entry name" value="Preflagellin_Peptidase"/>
</dbReference>
<evidence type="ECO:0000313" key="11">
    <source>
        <dbReference type="Proteomes" id="UP001597052"/>
    </source>
</evidence>
<dbReference type="Pfam" id="PF06847">
    <property type="entry name" value="Arc_PepC_II"/>
    <property type="match status" value="1"/>
</dbReference>
<comment type="subcellular location">
    <subcellularLocation>
        <location evidence="1">Cell membrane</location>
        <topology evidence="1">Multi-pass membrane protein</topology>
    </subcellularLocation>
</comment>
<evidence type="ECO:0000313" key="10">
    <source>
        <dbReference type="EMBL" id="MFD1640312.1"/>
    </source>
</evidence>
<dbReference type="AlphaFoldDB" id="A0ABD6D2P6"/>
<dbReference type="PANTHER" id="PTHR36506:SF1">
    <property type="entry name" value="PREFLAGELLIN PEPTIDASE"/>
    <property type="match status" value="1"/>
</dbReference>
<evidence type="ECO:0000256" key="4">
    <source>
        <dbReference type="ARBA" id="ARBA00022989"/>
    </source>
</evidence>
<feature type="domain" description="Prepilin type IV endopeptidase peptidase" evidence="8">
    <location>
        <begin position="12"/>
        <end position="107"/>
    </location>
</feature>
<dbReference type="Proteomes" id="UP001597052">
    <property type="component" value="Unassembled WGS sequence"/>
</dbReference>
<evidence type="ECO:0000256" key="2">
    <source>
        <dbReference type="ARBA" id="ARBA00022475"/>
    </source>
</evidence>
<gene>
    <name evidence="10" type="ORF">ACFSBW_00295</name>
</gene>
<dbReference type="Pfam" id="PF01478">
    <property type="entry name" value="Peptidase_A24"/>
    <property type="match status" value="1"/>
</dbReference>
<reference evidence="10 11" key="1">
    <citation type="journal article" date="2019" name="Int. J. Syst. Evol. Microbiol.">
        <title>The Global Catalogue of Microorganisms (GCM) 10K type strain sequencing project: providing services to taxonomists for standard genome sequencing and annotation.</title>
        <authorList>
            <consortium name="The Broad Institute Genomics Platform"/>
            <consortium name="The Broad Institute Genome Sequencing Center for Infectious Disease"/>
            <person name="Wu L."/>
            <person name="Ma J."/>
        </authorList>
    </citation>
    <scope>NUCLEOTIDE SEQUENCE [LARGE SCALE GENOMIC DNA]</scope>
    <source>
        <strain evidence="10 11">CGMCC 1.10593</strain>
    </source>
</reference>
<dbReference type="GO" id="GO:0005886">
    <property type="term" value="C:plasma membrane"/>
    <property type="evidence" value="ECO:0007669"/>
    <property type="project" value="UniProtKB-SubCell"/>
</dbReference>
<dbReference type="InterPro" id="IPR000045">
    <property type="entry name" value="Prepilin_IV_endopep_pep"/>
</dbReference>
<feature type="domain" description="Preflagellin peptidase C-terminal" evidence="9">
    <location>
        <begin position="292"/>
        <end position="325"/>
    </location>
</feature>
<evidence type="ECO:0000256" key="1">
    <source>
        <dbReference type="ARBA" id="ARBA00004651"/>
    </source>
</evidence>
<dbReference type="EC" id="3.4.23.43" evidence="10"/>
<evidence type="ECO:0000259" key="8">
    <source>
        <dbReference type="Pfam" id="PF01478"/>
    </source>
</evidence>
<dbReference type="InterPro" id="IPR009655">
    <property type="entry name" value="Preflagellin_peptidase_C"/>
</dbReference>
<name>A0ABD6D2P6_9EURY</name>
<keyword evidence="2" id="KW-1003">Cell membrane</keyword>
<dbReference type="Gene3D" id="1.20.120.1220">
    <property type="match status" value="1"/>
</dbReference>
<feature type="transmembrane region" description="Helical" evidence="7">
    <location>
        <begin position="125"/>
        <end position="151"/>
    </location>
</feature>
<protein>
    <submittedName>
        <fullName evidence="10">Prepilin peptidase</fullName>
        <ecNumber evidence="10">3.4.23.43</ecNumber>
    </submittedName>
</protein>
<sequence>MIASGPDLLRLVVLPVFAWAAWRDINTRRLPNKLWPPLVAVGVVALVWEAIQLPSFGTYEGRLFLVQVGVSLLFIAPLGYAFWWLGGFGGADAKALITLAVLLPTFPEYTLGTLSLPLVDTPLGVFSLTVLTDTVLIAAIVPLLLALGNLLRGYIEPRAMFFARPVAVDSIPDRHGKLFETPNGIARGLDLDALRMYLRWRGTTLAALQDDPEAHRDPSSVEATHEPTDGGTHVGPRTDGGVDQSHADTAASGTEAAETVDDPWAAERFFDEIEGTAYGSTPEGLRDALDLLAATDRETLWVSPGLPFVVPMFVGLLVAFTYGDLLFGLFGWLGLF</sequence>
<keyword evidence="5 7" id="KW-0472">Membrane</keyword>
<evidence type="ECO:0000256" key="7">
    <source>
        <dbReference type="SAM" id="Phobius"/>
    </source>
</evidence>
<feature type="transmembrane region" description="Helical" evidence="7">
    <location>
        <begin position="95"/>
        <end position="119"/>
    </location>
</feature>
<evidence type="ECO:0000259" key="9">
    <source>
        <dbReference type="Pfam" id="PF06847"/>
    </source>
</evidence>
<keyword evidence="3 7" id="KW-0812">Transmembrane</keyword>
<feature type="transmembrane region" description="Helical" evidence="7">
    <location>
        <begin position="34"/>
        <end position="51"/>
    </location>
</feature>
<evidence type="ECO:0000256" key="3">
    <source>
        <dbReference type="ARBA" id="ARBA00022692"/>
    </source>
</evidence>
<dbReference type="GO" id="GO:0004190">
    <property type="term" value="F:aspartic-type endopeptidase activity"/>
    <property type="evidence" value="ECO:0007669"/>
    <property type="project" value="UniProtKB-EC"/>
</dbReference>
<organism evidence="10 11">
    <name type="scientific">Halohasta litorea</name>
    <dbReference type="NCBI Taxonomy" id="869891"/>
    <lineage>
        <taxon>Archaea</taxon>
        <taxon>Methanobacteriati</taxon>
        <taxon>Methanobacteriota</taxon>
        <taxon>Stenosarchaea group</taxon>
        <taxon>Halobacteria</taxon>
        <taxon>Halobacteriales</taxon>
        <taxon>Haloferacaceae</taxon>
        <taxon>Halohasta</taxon>
    </lineage>
</organism>
<evidence type="ECO:0000256" key="6">
    <source>
        <dbReference type="SAM" id="MobiDB-lite"/>
    </source>
</evidence>
<accession>A0ABD6D2P6</accession>
<dbReference type="PANTHER" id="PTHR36506">
    <property type="entry name" value="PREFLAGELLIN PEPTIDASE"/>
    <property type="match status" value="1"/>
</dbReference>
<keyword evidence="10" id="KW-0378">Hydrolase</keyword>
<keyword evidence="11" id="KW-1185">Reference proteome</keyword>
<feature type="region of interest" description="Disordered" evidence="6">
    <location>
        <begin position="209"/>
        <end position="259"/>
    </location>
</feature>